<dbReference type="InterPro" id="IPR000210">
    <property type="entry name" value="BTB/POZ_dom"/>
</dbReference>
<dbReference type="PANTHER" id="PTHR47843">
    <property type="entry name" value="BTB DOMAIN-CONTAINING PROTEIN-RELATED"/>
    <property type="match status" value="1"/>
</dbReference>
<gene>
    <name evidence="3" type="ORF">LTR36_000944</name>
</gene>
<dbReference type="AlphaFoldDB" id="A0AAV9JQ27"/>
<organism evidence="3 4">
    <name type="scientific">Oleoguttula mirabilis</name>
    <dbReference type="NCBI Taxonomy" id="1507867"/>
    <lineage>
        <taxon>Eukaryota</taxon>
        <taxon>Fungi</taxon>
        <taxon>Dikarya</taxon>
        <taxon>Ascomycota</taxon>
        <taxon>Pezizomycotina</taxon>
        <taxon>Dothideomycetes</taxon>
        <taxon>Dothideomycetidae</taxon>
        <taxon>Mycosphaerellales</taxon>
        <taxon>Teratosphaeriaceae</taxon>
        <taxon>Oleoguttula</taxon>
    </lineage>
</organism>
<dbReference type="CDD" id="cd18186">
    <property type="entry name" value="BTB_POZ_ZBTB_KLHL-like"/>
    <property type="match status" value="1"/>
</dbReference>
<evidence type="ECO:0000256" key="1">
    <source>
        <dbReference type="SAM" id="MobiDB-lite"/>
    </source>
</evidence>
<reference evidence="3 4" key="1">
    <citation type="submission" date="2021-11" db="EMBL/GenBank/DDBJ databases">
        <title>Black yeast isolated from Biological Soil Crust.</title>
        <authorList>
            <person name="Kurbessoian T."/>
        </authorList>
    </citation>
    <scope>NUCLEOTIDE SEQUENCE [LARGE SCALE GENOMIC DNA]</scope>
    <source>
        <strain evidence="3 4">CCFEE 5522</strain>
    </source>
</reference>
<comment type="caution">
    <text evidence="3">The sequence shown here is derived from an EMBL/GenBank/DDBJ whole genome shotgun (WGS) entry which is preliminary data.</text>
</comment>
<feature type="compositionally biased region" description="Basic and acidic residues" evidence="1">
    <location>
        <begin position="1"/>
        <end position="29"/>
    </location>
</feature>
<feature type="compositionally biased region" description="Polar residues" evidence="1">
    <location>
        <begin position="320"/>
        <end position="332"/>
    </location>
</feature>
<dbReference type="SMART" id="SM00225">
    <property type="entry name" value="BTB"/>
    <property type="match status" value="1"/>
</dbReference>
<dbReference type="SUPFAM" id="SSF54695">
    <property type="entry name" value="POZ domain"/>
    <property type="match status" value="1"/>
</dbReference>
<feature type="domain" description="BTB" evidence="2">
    <location>
        <begin position="413"/>
        <end position="480"/>
    </location>
</feature>
<feature type="region of interest" description="Disordered" evidence="1">
    <location>
        <begin position="1"/>
        <end position="37"/>
    </location>
</feature>
<name>A0AAV9JQ27_9PEZI</name>
<feature type="compositionally biased region" description="Basic and acidic residues" evidence="1">
    <location>
        <begin position="367"/>
        <end position="399"/>
    </location>
</feature>
<evidence type="ECO:0000313" key="3">
    <source>
        <dbReference type="EMBL" id="KAK4547289.1"/>
    </source>
</evidence>
<dbReference type="PROSITE" id="PS50097">
    <property type="entry name" value="BTB"/>
    <property type="match status" value="1"/>
</dbReference>
<dbReference type="Proteomes" id="UP001324427">
    <property type="component" value="Unassembled WGS sequence"/>
</dbReference>
<dbReference type="Pfam" id="PF00651">
    <property type="entry name" value="BTB"/>
    <property type="match status" value="1"/>
</dbReference>
<sequence>MAKEGGAPKRKDGSDNGPSEGERREESSKAAKSALAAQKKAKELTQAAAGAGDPQERQKLLNEALEQEIAAESFGKTAKYLQSGTFQGMLAGSGIGVGTGAGLGTVTGTLVGGTTSLVTGGLGGAVGSGVGALHGPFIKMGDVAGEGVKKVTGTLPGWEATNEQKGQVEKMVGQVHEQDAPTEDDLTAMTSGGGGDDGGEKAEQKGDDDGQPQQTWTEYAASYMPSGSESKSQEQAPKNEGNGKKMGKPNERARDTEQQTGQRKGPSSKKSASENRVESGSEKEKANSAQPQQGQRARSAPKLRNGTNEKAQSGHAGHATGTNESPSHSDSAQKPAMRGQPAEYSKVKHPQSDTSSTQGKGQQQNEQKNKPRKLEMRSKAQDRTAPADKADELQHESQKKKSPRKLQVHGEVVEVIVGEDKRIFLVHKNLLRNNSAFFDAALKEEWKEGQQRKVTLEDEESELFYRYVQWLYTGRISCKTSTVAGCEVLVKLYVLGEKLLAPTLRDAAINGIVSAARTGKIPVEKNVDYIYQGTLAGSPARQLMFDLHLKLGKPGLISKSVESTNHEFLRDLTTELLRMRMTSEEEKVGLKDLKEGVPCSYHCHDKAKPCGEAGEK</sequence>
<dbReference type="EMBL" id="JAVFHQ010000011">
    <property type="protein sequence ID" value="KAK4547289.1"/>
    <property type="molecule type" value="Genomic_DNA"/>
</dbReference>
<dbReference type="InterPro" id="IPR011333">
    <property type="entry name" value="SKP1/BTB/POZ_sf"/>
</dbReference>
<feature type="compositionally biased region" description="Basic and acidic residues" evidence="1">
    <location>
        <begin position="271"/>
        <end position="286"/>
    </location>
</feature>
<feature type="compositionally biased region" description="Basic and acidic residues" evidence="1">
    <location>
        <begin position="248"/>
        <end position="257"/>
    </location>
</feature>
<dbReference type="PANTHER" id="PTHR47843:SF2">
    <property type="entry name" value="BTB DOMAIN-CONTAINING PROTEIN"/>
    <property type="match status" value="1"/>
</dbReference>
<feature type="compositionally biased region" description="Polar residues" evidence="1">
    <location>
        <begin position="225"/>
        <end position="236"/>
    </location>
</feature>
<feature type="compositionally biased region" description="Basic and acidic residues" evidence="1">
    <location>
        <begin position="198"/>
        <end position="208"/>
    </location>
</feature>
<feature type="compositionally biased region" description="Polar residues" evidence="1">
    <location>
        <begin position="287"/>
        <end position="296"/>
    </location>
</feature>
<evidence type="ECO:0000313" key="4">
    <source>
        <dbReference type="Proteomes" id="UP001324427"/>
    </source>
</evidence>
<feature type="region of interest" description="Disordered" evidence="1">
    <location>
        <begin position="156"/>
        <end position="407"/>
    </location>
</feature>
<dbReference type="Gene3D" id="3.30.710.10">
    <property type="entry name" value="Potassium Channel Kv1.1, Chain A"/>
    <property type="match status" value="1"/>
</dbReference>
<proteinExistence type="predicted"/>
<keyword evidence="4" id="KW-1185">Reference proteome</keyword>
<protein>
    <recommendedName>
        <fullName evidence="2">BTB domain-containing protein</fullName>
    </recommendedName>
</protein>
<evidence type="ECO:0000259" key="2">
    <source>
        <dbReference type="PROSITE" id="PS50097"/>
    </source>
</evidence>
<accession>A0AAV9JQ27</accession>